<evidence type="ECO:0008006" key="4">
    <source>
        <dbReference type="Google" id="ProtNLM"/>
    </source>
</evidence>
<feature type="region of interest" description="Disordered" evidence="1">
    <location>
        <begin position="39"/>
        <end position="87"/>
    </location>
</feature>
<sequence length="325" mass="37061">MTNKIIGLLAAVVIVLALVAYHLWSEDKGVLIEDVPTTPMENTEASQPARATEKTDASVELTDKDEQPTPPKAVVAKRQNESASDNENKEICQLVDQYDDWYPKGDSYESEKFMDEVKAWAFSRGYFETEYSKGNLDIKKRSDYDYYEIDDLEEMAKAGDSMANVRLAYRLYIKGDKDNMKRAQPYCDRAIADGYTALVMCKSSYLATRIYEERRKEGEEADRGRLKALELEYLAWEQATDRLGDQLGGKITGNMVNEIENEFDEQLIKQRTDALVDDITKQRQRLGIELRNHPPLPELLAFVIGETGNPLESFKACFEDEKGSR</sequence>
<proteinExistence type="predicted"/>
<evidence type="ECO:0000313" key="2">
    <source>
        <dbReference type="EMBL" id="GAA4359705.1"/>
    </source>
</evidence>
<dbReference type="Proteomes" id="UP001501011">
    <property type="component" value="Unassembled WGS sequence"/>
</dbReference>
<protein>
    <recommendedName>
        <fullName evidence="4">Sel1 repeat family protein</fullName>
    </recommendedName>
</protein>
<reference evidence="3" key="1">
    <citation type="journal article" date="2019" name="Int. J. Syst. Evol. Microbiol.">
        <title>The Global Catalogue of Microorganisms (GCM) 10K type strain sequencing project: providing services to taxonomists for standard genome sequencing and annotation.</title>
        <authorList>
            <consortium name="The Broad Institute Genomics Platform"/>
            <consortium name="The Broad Institute Genome Sequencing Center for Infectious Disease"/>
            <person name="Wu L."/>
            <person name="Ma J."/>
        </authorList>
    </citation>
    <scope>NUCLEOTIDE SEQUENCE [LARGE SCALE GENOMIC DNA]</scope>
    <source>
        <strain evidence="3">JCM 17728</strain>
    </source>
</reference>
<accession>A0ABP8IIM9</accession>
<evidence type="ECO:0000256" key="1">
    <source>
        <dbReference type="SAM" id="MobiDB-lite"/>
    </source>
</evidence>
<dbReference type="RefSeq" id="WP_345292182.1">
    <property type="nucleotide sequence ID" value="NZ_BAABFV010000001.1"/>
</dbReference>
<evidence type="ECO:0000313" key="3">
    <source>
        <dbReference type="Proteomes" id="UP001501011"/>
    </source>
</evidence>
<organism evidence="2 3">
    <name type="scientific">Kangiella marina</name>
    <dbReference type="NCBI Taxonomy" id="1079178"/>
    <lineage>
        <taxon>Bacteria</taxon>
        <taxon>Pseudomonadati</taxon>
        <taxon>Pseudomonadota</taxon>
        <taxon>Gammaproteobacteria</taxon>
        <taxon>Kangiellales</taxon>
        <taxon>Kangiellaceae</taxon>
        <taxon>Kangiella</taxon>
    </lineage>
</organism>
<keyword evidence="3" id="KW-1185">Reference proteome</keyword>
<name>A0ABP8IIM9_9GAMM</name>
<feature type="compositionally biased region" description="Basic and acidic residues" evidence="1">
    <location>
        <begin position="51"/>
        <end position="67"/>
    </location>
</feature>
<comment type="caution">
    <text evidence="2">The sequence shown here is derived from an EMBL/GenBank/DDBJ whole genome shotgun (WGS) entry which is preliminary data.</text>
</comment>
<gene>
    <name evidence="2" type="ORF">GCM10023151_10810</name>
</gene>
<dbReference type="EMBL" id="BAABFV010000001">
    <property type="protein sequence ID" value="GAA4359705.1"/>
    <property type="molecule type" value="Genomic_DNA"/>
</dbReference>